<dbReference type="InterPro" id="IPR005162">
    <property type="entry name" value="Retrotrans_gag_dom"/>
</dbReference>
<reference evidence="3" key="1">
    <citation type="submission" date="2020-01" db="EMBL/GenBank/DDBJ databases">
        <authorList>
            <person name="Mishra B."/>
        </authorList>
    </citation>
    <scope>NUCLEOTIDE SEQUENCE [LARGE SCALE GENOMIC DNA]</scope>
</reference>
<organism evidence="3 4">
    <name type="scientific">Microthlaspi erraticum</name>
    <dbReference type="NCBI Taxonomy" id="1685480"/>
    <lineage>
        <taxon>Eukaryota</taxon>
        <taxon>Viridiplantae</taxon>
        <taxon>Streptophyta</taxon>
        <taxon>Embryophyta</taxon>
        <taxon>Tracheophyta</taxon>
        <taxon>Spermatophyta</taxon>
        <taxon>Magnoliopsida</taxon>
        <taxon>eudicotyledons</taxon>
        <taxon>Gunneridae</taxon>
        <taxon>Pentapetalae</taxon>
        <taxon>rosids</taxon>
        <taxon>malvids</taxon>
        <taxon>Brassicales</taxon>
        <taxon>Brassicaceae</taxon>
        <taxon>Coluteocarpeae</taxon>
        <taxon>Microthlaspi</taxon>
    </lineage>
</organism>
<name>A0A6D2JY82_9BRAS</name>
<dbReference type="OrthoDB" id="1934862at2759"/>
<dbReference type="Pfam" id="PF03732">
    <property type="entry name" value="Retrotrans_gag"/>
    <property type="match status" value="1"/>
</dbReference>
<dbReference type="PANTHER" id="PTHR15503:SF22">
    <property type="entry name" value="TRANSPOSON TY3-I GAG POLYPROTEIN"/>
    <property type="match status" value="1"/>
</dbReference>
<dbReference type="Proteomes" id="UP000467841">
    <property type="component" value="Unassembled WGS sequence"/>
</dbReference>
<dbReference type="CDD" id="cd00303">
    <property type="entry name" value="retropepsin_like"/>
    <property type="match status" value="1"/>
</dbReference>
<evidence type="ECO:0000259" key="2">
    <source>
        <dbReference type="Pfam" id="PF03732"/>
    </source>
</evidence>
<gene>
    <name evidence="3" type="ORF">MERR_LOCUS32119</name>
</gene>
<sequence length="294" mass="33701">MSRDPFRDWVQFKKRLIARFNQKMEENPRMRLFALKQKGPVAEYVNEFEELTTIVTGVEEENLEHVFYLGLKPEMQEVVKMQKPKGLSALFSTVISMEDSIFYNSQRNWSTSSSSDSPKPTIQNTEQSELSKSQTQNAKPPWKNNGGRNYSGMLKLSPAEISEKRRLGLCYKCPEKWSREHQKTCHNMTLEVFTVVNEQEVEIMEEDWIEGLEEDMEDMHEPIQLSLFSFLGFDSPSATKLWDTIGKTKLVVMIDSGATHNFIDPSVLNKTSLSPARNRTFDILLGTGITVNGS</sequence>
<protein>
    <recommendedName>
        <fullName evidence="2">Retrotransposon gag domain-containing protein</fullName>
    </recommendedName>
</protein>
<dbReference type="EMBL" id="CACVBM020001308">
    <property type="protein sequence ID" value="CAA7044884.1"/>
    <property type="molecule type" value="Genomic_DNA"/>
</dbReference>
<proteinExistence type="predicted"/>
<feature type="domain" description="Retrotransposon gag" evidence="2">
    <location>
        <begin position="4"/>
        <end position="73"/>
    </location>
</feature>
<accession>A0A6D2JY82</accession>
<feature type="region of interest" description="Disordered" evidence="1">
    <location>
        <begin position="107"/>
        <end position="150"/>
    </location>
</feature>
<comment type="caution">
    <text evidence="3">The sequence shown here is derived from an EMBL/GenBank/DDBJ whole genome shotgun (WGS) entry which is preliminary data.</text>
</comment>
<evidence type="ECO:0000313" key="4">
    <source>
        <dbReference type="Proteomes" id="UP000467841"/>
    </source>
</evidence>
<dbReference type="InterPro" id="IPR032567">
    <property type="entry name" value="RTL1-rel"/>
</dbReference>
<evidence type="ECO:0000256" key="1">
    <source>
        <dbReference type="SAM" id="MobiDB-lite"/>
    </source>
</evidence>
<feature type="compositionally biased region" description="Polar residues" evidence="1">
    <location>
        <begin position="118"/>
        <end position="138"/>
    </location>
</feature>
<dbReference type="AlphaFoldDB" id="A0A6D2JY82"/>
<evidence type="ECO:0000313" key="3">
    <source>
        <dbReference type="EMBL" id="CAA7044884.1"/>
    </source>
</evidence>
<dbReference type="PANTHER" id="PTHR15503">
    <property type="entry name" value="LDOC1 RELATED"/>
    <property type="match status" value="1"/>
</dbReference>
<keyword evidence="4" id="KW-1185">Reference proteome</keyword>